<dbReference type="AlphaFoldDB" id="A0AA41Q6A4"/>
<feature type="region of interest" description="Disordered" evidence="1">
    <location>
        <begin position="67"/>
        <end position="86"/>
    </location>
</feature>
<name>A0AA41Q6A4_9ACTN</name>
<keyword evidence="3" id="KW-1185">Reference proteome</keyword>
<dbReference type="InterPro" id="IPR018561">
    <property type="entry name" value="AosR"/>
</dbReference>
<dbReference type="EMBL" id="JAKFHA010000032">
    <property type="protein sequence ID" value="MCF2532313.1"/>
    <property type="molecule type" value="Genomic_DNA"/>
</dbReference>
<protein>
    <submittedName>
        <fullName evidence="2">DUF2017 domain-containing protein</fullName>
    </submittedName>
</protein>
<reference evidence="2" key="1">
    <citation type="submission" date="2022-01" db="EMBL/GenBank/DDBJ databases">
        <title>Genome-Based Taxonomic Classification of the Phylum Actinobacteria.</title>
        <authorList>
            <person name="Gao Y."/>
        </authorList>
    </citation>
    <scope>NUCLEOTIDE SEQUENCE</scope>
    <source>
        <strain evidence="2">KLBMP 8922</strain>
    </source>
</reference>
<evidence type="ECO:0000313" key="3">
    <source>
        <dbReference type="Proteomes" id="UP001165378"/>
    </source>
</evidence>
<dbReference type="Pfam" id="PF09438">
    <property type="entry name" value="DUF2017"/>
    <property type="match status" value="1"/>
</dbReference>
<sequence length="205" mass="22382">MGNRQPVNGLFARGRSGRPEIVLDELHGQLLADLCRQVIELVEPKPAPGEPAGDPLARELGLDGLDWGGLDGGDAKPEPMNAPDDPVLARLLPDAYRDDPEASSEFRRYTENDLRLRKCDNARMVRGDIAAAGTEGHMVLDEQHAQAWLGALNDLRLALGTNLGVSEDIDAYAESLDPDDPRLAMLAVYHWLGALQETLVESLMR</sequence>
<evidence type="ECO:0000313" key="2">
    <source>
        <dbReference type="EMBL" id="MCF2532313.1"/>
    </source>
</evidence>
<gene>
    <name evidence="2" type="ORF">LZ495_34570</name>
</gene>
<accession>A0AA41Q6A4</accession>
<comment type="caution">
    <text evidence="2">The sequence shown here is derived from an EMBL/GenBank/DDBJ whole genome shotgun (WGS) entry which is preliminary data.</text>
</comment>
<dbReference type="Proteomes" id="UP001165378">
    <property type="component" value="Unassembled WGS sequence"/>
</dbReference>
<proteinExistence type="predicted"/>
<evidence type="ECO:0000256" key="1">
    <source>
        <dbReference type="SAM" id="MobiDB-lite"/>
    </source>
</evidence>
<organism evidence="2 3">
    <name type="scientific">Yinghuangia soli</name>
    <dbReference type="NCBI Taxonomy" id="2908204"/>
    <lineage>
        <taxon>Bacteria</taxon>
        <taxon>Bacillati</taxon>
        <taxon>Actinomycetota</taxon>
        <taxon>Actinomycetes</taxon>
        <taxon>Kitasatosporales</taxon>
        <taxon>Streptomycetaceae</taxon>
        <taxon>Yinghuangia</taxon>
    </lineage>
</organism>